<evidence type="ECO:0000259" key="6">
    <source>
        <dbReference type="PROSITE" id="PS50977"/>
    </source>
</evidence>
<evidence type="ECO:0000313" key="7">
    <source>
        <dbReference type="EMBL" id="PKB14603.1"/>
    </source>
</evidence>
<keyword evidence="1" id="KW-0805">Transcription regulation</keyword>
<dbReference type="InterPro" id="IPR050109">
    <property type="entry name" value="HTH-type_TetR-like_transc_reg"/>
</dbReference>
<evidence type="ECO:0000256" key="3">
    <source>
        <dbReference type="ARBA" id="ARBA00023163"/>
    </source>
</evidence>
<protein>
    <submittedName>
        <fullName evidence="7">TetR family transcriptional regulator</fullName>
    </submittedName>
</protein>
<dbReference type="Gene3D" id="1.10.357.10">
    <property type="entry name" value="Tetracycline Repressor, domain 2"/>
    <property type="match status" value="2"/>
</dbReference>
<feature type="domain" description="HTH tetR-type" evidence="6">
    <location>
        <begin position="23"/>
        <end position="83"/>
    </location>
</feature>
<dbReference type="Pfam" id="PF00440">
    <property type="entry name" value="TetR_N"/>
    <property type="match status" value="2"/>
</dbReference>
<gene>
    <name evidence="7" type="ORF">B0I00_2201</name>
</gene>
<dbReference type="PROSITE" id="PS50977">
    <property type="entry name" value="HTH_TETR_2"/>
    <property type="match status" value="2"/>
</dbReference>
<evidence type="ECO:0000256" key="1">
    <source>
        <dbReference type="ARBA" id="ARBA00023015"/>
    </source>
</evidence>
<feature type="domain" description="HTH tetR-type" evidence="6">
    <location>
        <begin position="232"/>
        <end position="292"/>
    </location>
</feature>
<dbReference type="OrthoDB" id="9811084at2"/>
<dbReference type="GO" id="GO:0000976">
    <property type="term" value="F:transcription cis-regulatory region binding"/>
    <property type="evidence" value="ECO:0007669"/>
    <property type="project" value="TreeGrafter"/>
</dbReference>
<organism evidence="7 8">
    <name type="scientific">Novosphingobium kunmingense</name>
    <dbReference type="NCBI Taxonomy" id="1211806"/>
    <lineage>
        <taxon>Bacteria</taxon>
        <taxon>Pseudomonadati</taxon>
        <taxon>Pseudomonadota</taxon>
        <taxon>Alphaproteobacteria</taxon>
        <taxon>Sphingomonadales</taxon>
        <taxon>Sphingomonadaceae</taxon>
        <taxon>Novosphingobium</taxon>
    </lineage>
</organism>
<dbReference type="SUPFAM" id="SSF46689">
    <property type="entry name" value="Homeodomain-like"/>
    <property type="match status" value="2"/>
</dbReference>
<dbReference type="Gene3D" id="1.10.10.60">
    <property type="entry name" value="Homeodomain-like"/>
    <property type="match status" value="2"/>
</dbReference>
<proteinExistence type="predicted"/>
<evidence type="ECO:0000256" key="4">
    <source>
        <dbReference type="PROSITE-ProRule" id="PRU00335"/>
    </source>
</evidence>
<comment type="caution">
    <text evidence="7">The sequence shown here is derived from an EMBL/GenBank/DDBJ whole genome shotgun (WGS) entry which is preliminary data.</text>
</comment>
<dbReference type="AlphaFoldDB" id="A0A2N0H6M9"/>
<dbReference type="InterPro" id="IPR001647">
    <property type="entry name" value="HTH_TetR"/>
</dbReference>
<reference evidence="7 8" key="1">
    <citation type="submission" date="2017-11" db="EMBL/GenBank/DDBJ databases">
        <title>Genomic Encyclopedia of Type Strains, Phase III (KMG-III): the genomes of soil and plant-associated and newly described type strains.</title>
        <authorList>
            <person name="Whitman W."/>
        </authorList>
    </citation>
    <scope>NUCLEOTIDE SEQUENCE [LARGE SCALE GENOMIC DNA]</scope>
    <source>
        <strain evidence="7 8">CGMCC 1.12274</strain>
    </source>
</reference>
<evidence type="ECO:0000256" key="5">
    <source>
        <dbReference type="SAM" id="MobiDB-lite"/>
    </source>
</evidence>
<feature type="DNA-binding region" description="H-T-H motif" evidence="4">
    <location>
        <begin position="255"/>
        <end position="274"/>
    </location>
</feature>
<keyword evidence="2 4" id="KW-0238">DNA-binding</keyword>
<sequence>MERSGGSAAADTMARPRRGARFERKREAILDAAADLINSRGARGATLQHVAAAVGLNTTSVTYYFRRKEMLAVEVFERSLQRILAMVEDAAREASPRERVHRFVKFHVDLRAEVIAGTARPLVDLSDIRTLDEDLQRPLNAQYLAIFRKLRDFWGPFASAEQRELCTARVHMLLEVVFWLPAWLEQFAINDFGRVCRRICTILDEGLAPKQAGRHARLFSDDALRSAMPGLDIAEESFLRVATRLINESGYRGASVVRIVGELNVTKGSFYHHLDAKDDLVLECFRQSYKRVAIAQWLAHEAGGSEWERLSGAIATLIDIQFRADWPLTRTTALQSLPLNLRVEVVSRSNRIALRFMGTLVDGLRDGSINPVDPVIASQLIISTLNSAYDLAGWAARMPRERAIAYYASTLADGLFDDSVLDWAGSFIQPAGS</sequence>
<dbReference type="Proteomes" id="UP000232587">
    <property type="component" value="Unassembled WGS sequence"/>
</dbReference>
<feature type="DNA-binding region" description="H-T-H motif" evidence="4">
    <location>
        <begin position="46"/>
        <end position="65"/>
    </location>
</feature>
<feature type="region of interest" description="Disordered" evidence="5">
    <location>
        <begin position="1"/>
        <end position="20"/>
    </location>
</feature>
<dbReference type="EMBL" id="PHUF01000004">
    <property type="protein sequence ID" value="PKB14603.1"/>
    <property type="molecule type" value="Genomic_DNA"/>
</dbReference>
<evidence type="ECO:0000256" key="2">
    <source>
        <dbReference type="ARBA" id="ARBA00023125"/>
    </source>
</evidence>
<dbReference type="GO" id="GO:0003700">
    <property type="term" value="F:DNA-binding transcription factor activity"/>
    <property type="evidence" value="ECO:0007669"/>
    <property type="project" value="TreeGrafter"/>
</dbReference>
<dbReference type="PANTHER" id="PTHR30055">
    <property type="entry name" value="HTH-TYPE TRANSCRIPTIONAL REGULATOR RUTR"/>
    <property type="match status" value="1"/>
</dbReference>
<accession>A0A2N0H6M9</accession>
<dbReference type="InterPro" id="IPR009057">
    <property type="entry name" value="Homeodomain-like_sf"/>
</dbReference>
<dbReference type="PANTHER" id="PTHR30055:SF234">
    <property type="entry name" value="HTH-TYPE TRANSCRIPTIONAL REGULATOR BETI"/>
    <property type="match status" value="1"/>
</dbReference>
<dbReference type="PRINTS" id="PR00455">
    <property type="entry name" value="HTHTETR"/>
</dbReference>
<keyword evidence="3" id="KW-0804">Transcription</keyword>
<evidence type="ECO:0000313" key="8">
    <source>
        <dbReference type="Proteomes" id="UP000232587"/>
    </source>
</evidence>
<name>A0A2N0H6M9_9SPHN</name>
<keyword evidence="8" id="KW-1185">Reference proteome</keyword>